<evidence type="ECO:0000256" key="4">
    <source>
        <dbReference type="ARBA" id="ARBA00023015"/>
    </source>
</evidence>
<dbReference type="GO" id="GO:0003677">
    <property type="term" value="F:DNA binding"/>
    <property type="evidence" value="ECO:0007669"/>
    <property type="project" value="UniProtKB-KW"/>
</dbReference>
<proteinExistence type="predicted"/>
<dbReference type="Pfam" id="PF00856">
    <property type="entry name" value="SET"/>
    <property type="match status" value="1"/>
</dbReference>
<name>A0AAN6EPQ6_EXODE</name>
<keyword evidence="5" id="KW-0238">DNA-binding</keyword>
<keyword evidence="1" id="KW-0489">Methyltransferase</keyword>
<dbReference type="GO" id="GO:0003682">
    <property type="term" value="F:chromatin binding"/>
    <property type="evidence" value="ECO:0007669"/>
    <property type="project" value="TreeGrafter"/>
</dbReference>
<keyword evidence="9" id="KW-0175">Coiled coil</keyword>
<feature type="compositionally biased region" description="Polar residues" evidence="10">
    <location>
        <begin position="1497"/>
        <end position="1510"/>
    </location>
</feature>
<dbReference type="GO" id="GO:0005634">
    <property type="term" value="C:nucleus"/>
    <property type="evidence" value="ECO:0007669"/>
    <property type="project" value="TreeGrafter"/>
</dbReference>
<sequence>MSGPDRHFNYSPFGHQRPHPLDPPSSLRQFGSGSGRFFLSPTLRNLYSGASASRSNEVIVLSDSEDETPRRRQVQPQPQPSPQSIDLTRDPPSSSSTTKRNAPFYPPTTSSPYVRPEIPQVLRLDASSGLSSPNPAAPAANNSAAYLPNNLQSPSFIRNQRPSSQSGSIPGGLRQRPLVASVNEYHSPPQSGSRVVFRTFPTTTGHSIHDASAARPRTPTGGTTDVMGTKRAKSPPTLPKLTRSPSTAPGSSSACVNCNRVRLNCDGARPCGPCKQGGDRDCVYSTTKTTDSPQQAPATQGTSQSAMPHEVIHPAQPLQSAQGGSNTSTERTRSSQAVKPADLLQTMPHSRAPATTGRRSLIVKLKFLSTSDFAKIVSQHEGSSNDVQPSGSVVRADAIPNPRSSTARLEPKDVFCTTTSPRKTNSTTPLDEETPRVMHDISDLSSSEQSDPLLSDDSDTSDMPETGLLDIRIEAEVEKIEALVESAQKQLQAWQEMFVQAELRQATIDARTCHRPRLDPSAKDPFRAVMEQRRKSAAGAGGVKPGSEIAQAGHVHGHKPHERFHNKKLTAVRVPERPFYTEATLLPKYKSIGRISSSFLAPNYRTAKYRPYDAEDEVQDPDATEKYFELEQRFKNNYPSLKSQRDCQELVWLWKPWAKRIFSSLGIRNTDVLYFFTQDRFDPGRELVGYYDWSPESAKAWREEQMRRCRTCELADPESRCIHFSETFNKLPKPDDRSLAFAGLVAHAFHRVSGVSLWHVALGGLLQPRYEDPQAMTKTTPGLCVICFRHRCPDHGSYEDPIEDDHGTKEGAEELKAFINDEEQDHNLRKFMALPIRNKHDDHHHHATAATKHVCGVFCVDPSQTLPNLIGRQSNGDVAGDSRAAAASQPTRNILADDEFCSTSCFWDVSRRRDIKVSEVKFQPFMSQSQKLLVDRLIGFYLNNKRGPCLISRIIKDVSCVMVFQYMVYRIAQYPHPAADSGATSDSSTHRHHQGHMRKKNKKALQPLVDVSRSAELDQRPPFVPCSHDGPCHNNPACSCFKSKVHCERFCGCDQSCKRRFRGCTCTMRGNKVCFKDSRCECWKLNRECDPALCGRCGVVDVLDSANKYNDEIRRGRCRNNRIQLGLPAPTSKAPSQVQGYGLYSRADIASGEFIGEYTGEIVSISEGDRRGAMYHVLNQEYLFVINKSQEIDASNNGNKMRFMNNSQREENINVEPKKLLCSGVVRVGLFAKRSIKAGEELLYNYNYPEEVVRNFWEPGERPSGERRLIPVGPDHIARTTGTNKLADEMVNEAQESSQSPLSRPPKRKRSGVESDFTARGLQEAYIAYQRQRHRVAAKYGCEDESDGSIYDLPTAPEIDDSQDSDYDTNGQGHQSEESNLGEYSEDESDQEAFEVPSARPRRSSHRQSLGGGGRSSERGESTRKGSATSRSRDRRGPQPGSHSKGTRTTSPGGARKGSQLAAVKRKRKIGPHDRRLGGRAQQQAWRTRRLKESLGISVSPNPASKSRDN</sequence>
<feature type="compositionally biased region" description="Acidic residues" evidence="10">
    <location>
        <begin position="1358"/>
        <end position="1367"/>
    </location>
</feature>
<keyword evidence="3" id="KW-0949">S-adenosyl-L-methionine</keyword>
<keyword evidence="6" id="KW-0804">Transcription</keyword>
<dbReference type="InterPro" id="IPR041355">
    <property type="entry name" value="Pre-SET_CXC"/>
</dbReference>
<comment type="caution">
    <text evidence="14">The sequence shown here is derived from an EMBL/GenBank/DDBJ whole genome shotgun (WGS) entry which is preliminary data.</text>
</comment>
<dbReference type="Proteomes" id="UP001161757">
    <property type="component" value="Unassembled WGS sequence"/>
</dbReference>
<feature type="region of interest" description="Disordered" evidence="10">
    <location>
        <begin position="416"/>
        <end position="463"/>
    </location>
</feature>
<dbReference type="InterPro" id="IPR001214">
    <property type="entry name" value="SET_dom"/>
</dbReference>
<feature type="compositionally biased region" description="Basic and acidic residues" evidence="10">
    <location>
        <begin position="1260"/>
        <end position="1269"/>
    </location>
</feature>
<dbReference type="GO" id="GO:0032259">
    <property type="term" value="P:methylation"/>
    <property type="evidence" value="ECO:0007669"/>
    <property type="project" value="UniProtKB-KW"/>
</dbReference>
<feature type="domain" description="Zn(2)-C6 fungal-type" evidence="11">
    <location>
        <begin position="254"/>
        <end position="284"/>
    </location>
</feature>
<evidence type="ECO:0000256" key="3">
    <source>
        <dbReference type="ARBA" id="ARBA00022691"/>
    </source>
</evidence>
<feature type="region of interest" description="Disordered" evidence="10">
    <location>
        <begin position="1"/>
        <end position="35"/>
    </location>
</feature>
<dbReference type="InterPro" id="IPR026489">
    <property type="entry name" value="CXC_dom"/>
</dbReference>
<feature type="compositionally biased region" description="Polar residues" evidence="10">
    <location>
        <begin position="152"/>
        <end position="168"/>
    </location>
</feature>
<feature type="compositionally biased region" description="Polar residues" evidence="10">
    <location>
        <begin position="1441"/>
        <end position="1452"/>
    </location>
</feature>
<evidence type="ECO:0000259" key="12">
    <source>
        <dbReference type="PROSITE" id="PS50280"/>
    </source>
</evidence>
<dbReference type="SMART" id="SM00317">
    <property type="entry name" value="SET"/>
    <property type="match status" value="1"/>
</dbReference>
<feature type="compositionally biased region" description="Polar residues" evidence="10">
    <location>
        <begin position="317"/>
        <end position="337"/>
    </location>
</feature>
<feature type="region of interest" description="Disordered" evidence="10">
    <location>
        <begin position="49"/>
        <end position="174"/>
    </location>
</feature>
<dbReference type="InterPro" id="IPR001138">
    <property type="entry name" value="Zn2Cys6_DnaBD"/>
</dbReference>
<dbReference type="Pfam" id="PF18264">
    <property type="entry name" value="preSET_CXC"/>
    <property type="match status" value="1"/>
</dbReference>
<keyword evidence="7" id="KW-0539">Nucleus</keyword>
<evidence type="ECO:0000259" key="13">
    <source>
        <dbReference type="PROSITE" id="PS51633"/>
    </source>
</evidence>
<feature type="compositionally biased region" description="Polar residues" evidence="10">
    <location>
        <begin position="91"/>
        <end position="100"/>
    </location>
</feature>
<dbReference type="GO" id="GO:0140951">
    <property type="term" value="F:histone H3K27 trimethyltransferase activity"/>
    <property type="evidence" value="ECO:0007669"/>
    <property type="project" value="UniProtKB-EC"/>
</dbReference>
<dbReference type="CDD" id="cd00067">
    <property type="entry name" value="GAL4"/>
    <property type="match status" value="1"/>
</dbReference>
<feature type="region of interest" description="Disordered" evidence="10">
    <location>
        <begin position="286"/>
        <end position="357"/>
    </location>
</feature>
<dbReference type="InterPro" id="IPR036864">
    <property type="entry name" value="Zn2-C6_fun-type_DNA-bd_sf"/>
</dbReference>
<evidence type="ECO:0000313" key="15">
    <source>
        <dbReference type="Proteomes" id="UP001161757"/>
    </source>
</evidence>
<keyword evidence="4" id="KW-0805">Transcription regulation</keyword>
<dbReference type="SMART" id="SM00066">
    <property type="entry name" value="GAL4"/>
    <property type="match status" value="1"/>
</dbReference>
<evidence type="ECO:0000256" key="1">
    <source>
        <dbReference type="ARBA" id="ARBA00022603"/>
    </source>
</evidence>
<feature type="compositionally biased region" description="Low complexity" evidence="10">
    <location>
        <begin position="126"/>
        <end position="151"/>
    </location>
</feature>
<dbReference type="PANTHER" id="PTHR45747:SF4">
    <property type="entry name" value="HISTONE-LYSINE N-METHYLTRANSFERASE E(Z)"/>
    <property type="match status" value="1"/>
</dbReference>
<reference evidence="14" key="1">
    <citation type="submission" date="2023-01" db="EMBL/GenBank/DDBJ databases">
        <title>Exophiala dermititidis isolated from Cystic Fibrosis Patient.</title>
        <authorList>
            <person name="Kurbessoian T."/>
            <person name="Crocker A."/>
            <person name="Murante D."/>
            <person name="Hogan D.A."/>
            <person name="Stajich J.E."/>
        </authorList>
    </citation>
    <scope>NUCLEOTIDE SEQUENCE</scope>
    <source>
        <strain evidence="14">Ex8</strain>
    </source>
</reference>
<dbReference type="InterPro" id="IPR045318">
    <property type="entry name" value="EZH1/2-like"/>
</dbReference>
<dbReference type="GO" id="GO:0031507">
    <property type="term" value="P:heterochromatin formation"/>
    <property type="evidence" value="ECO:0007669"/>
    <property type="project" value="TreeGrafter"/>
</dbReference>
<dbReference type="PANTHER" id="PTHR45747">
    <property type="entry name" value="HISTONE-LYSINE N-METHYLTRANSFERASE E(Z)"/>
    <property type="match status" value="1"/>
</dbReference>
<feature type="compositionally biased region" description="Basic and acidic residues" evidence="10">
    <location>
        <begin position="433"/>
        <end position="442"/>
    </location>
</feature>
<evidence type="ECO:0000256" key="7">
    <source>
        <dbReference type="ARBA" id="ARBA00023242"/>
    </source>
</evidence>
<dbReference type="EMBL" id="JAJGCB010000024">
    <property type="protein sequence ID" value="KAJ8987580.1"/>
    <property type="molecule type" value="Genomic_DNA"/>
</dbReference>
<feature type="region of interest" description="Disordered" evidence="10">
    <location>
        <begin position="206"/>
        <end position="254"/>
    </location>
</feature>
<comment type="catalytic activity">
    <reaction evidence="8">
        <text>L-lysyl(27)-[histone H3] + 3 S-adenosyl-L-methionine = N(6),N(6),N(6)-trimethyl-L-lysyl(27)-[histone H3] + 3 S-adenosyl-L-homocysteine + 3 H(+)</text>
        <dbReference type="Rhea" id="RHEA:60292"/>
        <dbReference type="Rhea" id="RHEA-COMP:15535"/>
        <dbReference type="Rhea" id="RHEA-COMP:15548"/>
        <dbReference type="ChEBI" id="CHEBI:15378"/>
        <dbReference type="ChEBI" id="CHEBI:29969"/>
        <dbReference type="ChEBI" id="CHEBI:57856"/>
        <dbReference type="ChEBI" id="CHEBI:59789"/>
        <dbReference type="ChEBI" id="CHEBI:61961"/>
        <dbReference type="EC" id="2.1.1.356"/>
    </reaction>
</comment>
<dbReference type="SUPFAM" id="SSF57701">
    <property type="entry name" value="Zn2/Cys6 DNA-binding domain"/>
    <property type="match status" value="1"/>
</dbReference>
<feature type="domain" description="CXC" evidence="13">
    <location>
        <begin position="1002"/>
        <end position="1114"/>
    </location>
</feature>
<organism evidence="14 15">
    <name type="scientific">Exophiala dermatitidis</name>
    <name type="common">Black yeast-like fungus</name>
    <name type="synonym">Wangiella dermatitidis</name>
    <dbReference type="NCBI Taxonomy" id="5970"/>
    <lineage>
        <taxon>Eukaryota</taxon>
        <taxon>Fungi</taxon>
        <taxon>Dikarya</taxon>
        <taxon>Ascomycota</taxon>
        <taxon>Pezizomycotina</taxon>
        <taxon>Eurotiomycetes</taxon>
        <taxon>Chaetothyriomycetidae</taxon>
        <taxon>Chaetothyriales</taxon>
        <taxon>Herpotrichiellaceae</taxon>
        <taxon>Exophiala</taxon>
    </lineage>
</organism>
<dbReference type="GO" id="GO:0008270">
    <property type="term" value="F:zinc ion binding"/>
    <property type="evidence" value="ECO:0007669"/>
    <property type="project" value="InterPro"/>
</dbReference>
<dbReference type="InterPro" id="IPR046341">
    <property type="entry name" value="SET_dom_sf"/>
</dbReference>
<feature type="domain" description="SET" evidence="12">
    <location>
        <begin position="1121"/>
        <end position="1247"/>
    </location>
</feature>
<keyword evidence="2" id="KW-0808">Transferase</keyword>
<dbReference type="SUPFAM" id="SSF82199">
    <property type="entry name" value="SET domain"/>
    <property type="match status" value="1"/>
</dbReference>
<feature type="compositionally biased region" description="Polar residues" evidence="10">
    <location>
        <begin position="286"/>
        <end position="306"/>
    </location>
</feature>
<gene>
    <name evidence="14" type="ORF">HRR80_008478</name>
</gene>
<accession>A0AAN6EPQ6</accession>
<dbReference type="GO" id="GO:0000981">
    <property type="term" value="F:DNA-binding transcription factor activity, RNA polymerase II-specific"/>
    <property type="evidence" value="ECO:0007669"/>
    <property type="project" value="InterPro"/>
</dbReference>
<evidence type="ECO:0000256" key="10">
    <source>
        <dbReference type="SAM" id="MobiDB-lite"/>
    </source>
</evidence>
<evidence type="ECO:0000313" key="14">
    <source>
        <dbReference type="EMBL" id="KAJ8987580.1"/>
    </source>
</evidence>
<feature type="compositionally biased region" description="Acidic residues" evidence="10">
    <location>
        <begin position="1384"/>
        <end position="1393"/>
    </location>
</feature>
<evidence type="ECO:0000256" key="8">
    <source>
        <dbReference type="ARBA" id="ARBA00048568"/>
    </source>
</evidence>
<feature type="compositionally biased region" description="Low complexity" evidence="10">
    <location>
        <begin position="443"/>
        <end position="453"/>
    </location>
</feature>
<evidence type="ECO:0000256" key="6">
    <source>
        <dbReference type="ARBA" id="ARBA00023163"/>
    </source>
</evidence>
<evidence type="ECO:0000256" key="2">
    <source>
        <dbReference type="ARBA" id="ARBA00022679"/>
    </source>
</evidence>
<dbReference type="PROSITE" id="PS50048">
    <property type="entry name" value="ZN2_CY6_FUNGAL_2"/>
    <property type="match status" value="1"/>
</dbReference>
<evidence type="ECO:0000256" key="9">
    <source>
        <dbReference type="SAM" id="Coils"/>
    </source>
</evidence>
<dbReference type="Gene3D" id="2.170.270.10">
    <property type="entry name" value="SET domain"/>
    <property type="match status" value="1"/>
</dbReference>
<feature type="compositionally biased region" description="Polar residues" evidence="10">
    <location>
        <begin position="243"/>
        <end position="254"/>
    </location>
</feature>
<protein>
    <submittedName>
        <fullName evidence="14">Uncharacterized protein</fullName>
    </submittedName>
</protein>
<evidence type="ECO:0000259" key="11">
    <source>
        <dbReference type="PROSITE" id="PS50048"/>
    </source>
</evidence>
<feature type="region of interest" description="Disordered" evidence="10">
    <location>
        <begin position="980"/>
        <end position="1003"/>
    </location>
</feature>
<feature type="compositionally biased region" description="Low complexity" evidence="10">
    <location>
        <begin position="417"/>
        <end position="429"/>
    </location>
</feature>
<feature type="coiled-coil region" evidence="9">
    <location>
        <begin position="477"/>
        <end position="504"/>
    </location>
</feature>
<dbReference type="PROSITE" id="PS51633">
    <property type="entry name" value="CXC"/>
    <property type="match status" value="1"/>
</dbReference>
<feature type="region of interest" description="Disordered" evidence="10">
    <location>
        <begin position="1342"/>
        <end position="1510"/>
    </location>
</feature>
<feature type="compositionally biased region" description="Basic residues" evidence="10">
    <location>
        <begin position="990"/>
        <end position="1003"/>
    </location>
</feature>
<evidence type="ECO:0000256" key="5">
    <source>
        <dbReference type="ARBA" id="ARBA00023125"/>
    </source>
</evidence>
<dbReference type="PROSITE" id="PS50280">
    <property type="entry name" value="SET"/>
    <property type="match status" value="1"/>
</dbReference>
<feature type="region of interest" description="Disordered" evidence="10">
    <location>
        <begin position="1260"/>
        <end position="1316"/>
    </location>
</feature>